<dbReference type="CDD" id="cd00882">
    <property type="entry name" value="Ras_like_GTPase"/>
    <property type="match status" value="1"/>
</dbReference>
<dbReference type="EMBL" id="SZQA01000029">
    <property type="protein sequence ID" value="TKK85243.1"/>
    <property type="molecule type" value="Genomic_DNA"/>
</dbReference>
<name>A0A4V5UYK9_9ACTN</name>
<sequence>MTTDGRHAAPTSAPNAIPMHPAPPPPPKRPPGQTITCPICASTLDWESLPLYRWDQGAAKYVDLKLGAGISATQKAQSLRTASIRCADPEQPNAYHYLPYSYGRYGRPSVYGFVGATNSGKTHLLTAMIGQLEKYGLGPGLRHRPITLAGHQYLKNHQIGPFLNDSKVIEHTRLNSIGLVDILAVREGDGTERPIALFDVAGGDLLEIDAARKFLDVADGLFFVVNSDELGGDELGDQTFSTVLELLEASGRLSEVSAAIILGKADLLRFDDPVTRWMRQPDQTLDAKASLEESADVYAYLQVRNAHAWTRPYRDCRKATLHVASATGTGAVENGRFVRGVRPVRVLNPLIALMAMTGVITSEEAKQIGM</sequence>
<reference evidence="3 4" key="1">
    <citation type="submission" date="2019-04" db="EMBL/GenBank/DDBJ databases">
        <title>Herbidospora sp. NEAU-GS14.nov., a novel actinomycete isolated from soil.</title>
        <authorList>
            <person name="Han L."/>
        </authorList>
    </citation>
    <scope>NUCLEOTIDE SEQUENCE [LARGE SCALE GENOMIC DNA]</scope>
    <source>
        <strain evidence="3 4">NEAU-GS14</strain>
    </source>
</reference>
<dbReference type="OrthoDB" id="5171766at2"/>
<organism evidence="3 4">
    <name type="scientific">Herbidospora galbida</name>
    <dbReference type="NCBI Taxonomy" id="2575442"/>
    <lineage>
        <taxon>Bacteria</taxon>
        <taxon>Bacillati</taxon>
        <taxon>Actinomycetota</taxon>
        <taxon>Actinomycetes</taxon>
        <taxon>Streptosporangiales</taxon>
        <taxon>Streptosporangiaceae</taxon>
        <taxon>Herbidospora</taxon>
    </lineage>
</organism>
<evidence type="ECO:0000313" key="4">
    <source>
        <dbReference type="Proteomes" id="UP000308705"/>
    </source>
</evidence>
<protein>
    <recommendedName>
        <fullName evidence="2">AAA+ ATPase domain-containing protein</fullName>
    </recommendedName>
</protein>
<keyword evidence="4" id="KW-1185">Reference proteome</keyword>
<feature type="compositionally biased region" description="Pro residues" evidence="1">
    <location>
        <begin position="20"/>
        <end position="30"/>
    </location>
</feature>
<dbReference type="InterPro" id="IPR027417">
    <property type="entry name" value="P-loop_NTPase"/>
</dbReference>
<dbReference type="SMART" id="SM00382">
    <property type="entry name" value="AAA"/>
    <property type="match status" value="1"/>
</dbReference>
<dbReference type="AlphaFoldDB" id="A0A4V5UYK9"/>
<gene>
    <name evidence="3" type="ORF">FDA94_26605</name>
</gene>
<evidence type="ECO:0000259" key="2">
    <source>
        <dbReference type="SMART" id="SM00382"/>
    </source>
</evidence>
<proteinExistence type="predicted"/>
<dbReference type="RefSeq" id="WP_137249807.1">
    <property type="nucleotide sequence ID" value="NZ_SZQA01000029.1"/>
</dbReference>
<comment type="caution">
    <text evidence="3">The sequence shown here is derived from an EMBL/GenBank/DDBJ whole genome shotgun (WGS) entry which is preliminary data.</text>
</comment>
<dbReference type="InterPro" id="IPR003593">
    <property type="entry name" value="AAA+_ATPase"/>
</dbReference>
<evidence type="ECO:0000313" key="3">
    <source>
        <dbReference type="EMBL" id="TKK85243.1"/>
    </source>
</evidence>
<feature type="region of interest" description="Disordered" evidence="1">
    <location>
        <begin position="1"/>
        <end position="33"/>
    </location>
</feature>
<dbReference type="SUPFAM" id="SSF52540">
    <property type="entry name" value="P-loop containing nucleoside triphosphate hydrolases"/>
    <property type="match status" value="1"/>
</dbReference>
<dbReference type="Gene3D" id="3.40.50.300">
    <property type="entry name" value="P-loop containing nucleotide triphosphate hydrolases"/>
    <property type="match status" value="1"/>
</dbReference>
<feature type="domain" description="AAA+ ATPase" evidence="2">
    <location>
        <begin position="107"/>
        <end position="250"/>
    </location>
</feature>
<accession>A0A4V5UYK9</accession>
<evidence type="ECO:0000256" key="1">
    <source>
        <dbReference type="SAM" id="MobiDB-lite"/>
    </source>
</evidence>
<dbReference type="Proteomes" id="UP000308705">
    <property type="component" value="Unassembled WGS sequence"/>
</dbReference>